<keyword evidence="4" id="KW-1003">Cell membrane</keyword>
<evidence type="ECO:0000256" key="5">
    <source>
        <dbReference type="ARBA" id="ARBA00022692"/>
    </source>
</evidence>
<evidence type="ECO:0000256" key="8">
    <source>
        <dbReference type="SAM" id="Phobius"/>
    </source>
</evidence>
<proteinExistence type="inferred from homology"/>
<evidence type="ECO:0000256" key="3">
    <source>
        <dbReference type="ARBA" id="ARBA00022448"/>
    </source>
</evidence>
<dbReference type="PANTHER" id="PTHR34979:SF1">
    <property type="entry name" value="INNER MEMBRANE PROTEIN YGAZ"/>
    <property type="match status" value="1"/>
</dbReference>
<comment type="similarity">
    <text evidence="2">Belongs to the AzlC family.</text>
</comment>
<dbReference type="GO" id="GO:0005886">
    <property type="term" value="C:plasma membrane"/>
    <property type="evidence" value="ECO:0007669"/>
    <property type="project" value="UniProtKB-SubCell"/>
</dbReference>
<feature type="transmembrane region" description="Helical" evidence="8">
    <location>
        <begin position="140"/>
        <end position="158"/>
    </location>
</feature>
<sequence length="187" mass="20331">MSFLVFAGASQFVAITMIAGGITSWIVLAMTTLLVNLRHLLMGASLAQYMIKQTLPKQLLLSFLLTDEAYAVTTSRIYQKGYSAAYHLGVSLSLYFSWVLSTLAGVLVGSYISDPMSWGLDFAMPATFLVLLFPRLKCRISIIVCIVSALLAVAGSIWLPGKWYMITACVGATLIGGLLEGVKEYEK</sequence>
<feature type="transmembrane region" description="Helical" evidence="8">
    <location>
        <begin position="12"/>
        <end position="35"/>
    </location>
</feature>
<dbReference type="InterPro" id="IPR011606">
    <property type="entry name" value="Brnchd-chn_aa_trnsp_permease"/>
</dbReference>
<dbReference type="Pfam" id="PF03591">
    <property type="entry name" value="AzlC"/>
    <property type="match status" value="1"/>
</dbReference>
<keyword evidence="7 8" id="KW-0472">Membrane</keyword>
<keyword evidence="6 8" id="KW-1133">Transmembrane helix</keyword>
<dbReference type="EMBL" id="VSSQ01083070">
    <property type="protein sequence ID" value="MPN31521.1"/>
    <property type="molecule type" value="Genomic_DNA"/>
</dbReference>
<name>A0A645GXA9_9ZZZZ</name>
<dbReference type="PANTHER" id="PTHR34979">
    <property type="entry name" value="INNER MEMBRANE PROTEIN YGAZ"/>
    <property type="match status" value="1"/>
</dbReference>
<comment type="caution">
    <text evidence="9">The sequence shown here is derived from an EMBL/GenBank/DDBJ whole genome shotgun (WGS) entry which is preliminary data.</text>
</comment>
<accession>A0A645GXA9</accession>
<feature type="transmembrane region" description="Helical" evidence="8">
    <location>
        <begin position="115"/>
        <end position="133"/>
    </location>
</feature>
<comment type="subcellular location">
    <subcellularLocation>
        <location evidence="1">Cell membrane</location>
        <topology evidence="1">Multi-pass membrane protein</topology>
    </subcellularLocation>
</comment>
<protein>
    <submittedName>
        <fullName evidence="9">Inner membrane protein YgaZ</fullName>
    </submittedName>
</protein>
<keyword evidence="5 8" id="KW-0812">Transmembrane</keyword>
<evidence type="ECO:0000256" key="1">
    <source>
        <dbReference type="ARBA" id="ARBA00004651"/>
    </source>
</evidence>
<reference evidence="9" key="1">
    <citation type="submission" date="2019-08" db="EMBL/GenBank/DDBJ databases">
        <authorList>
            <person name="Kucharzyk K."/>
            <person name="Murdoch R.W."/>
            <person name="Higgins S."/>
            <person name="Loffler F."/>
        </authorList>
    </citation>
    <scope>NUCLEOTIDE SEQUENCE</scope>
</reference>
<evidence type="ECO:0000256" key="4">
    <source>
        <dbReference type="ARBA" id="ARBA00022475"/>
    </source>
</evidence>
<evidence type="ECO:0000256" key="7">
    <source>
        <dbReference type="ARBA" id="ARBA00023136"/>
    </source>
</evidence>
<evidence type="ECO:0000256" key="6">
    <source>
        <dbReference type="ARBA" id="ARBA00022989"/>
    </source>
</evidence>
<evidence type="ECO:0000256" key="2">
    <source>
        <dbReference type="ARBA" id="ARBA00010735"/>
    </source>
</evidence>
<keyword evidence="3" id="KW-0813">Transport</keyword>
<dbReference type="AlphaFoldDB" id="A0A645GXA9"/>
<gene>
    <name evidence="9" type="primary">ygaZ_9</name>
    <name evidence="9" type="ORF">SDC9_178995</name>
</gene>
<evidence type="ECO:0000313" key="9">
    <source>
        <dbReference type="EMBL" id="MPN31521.1"/>
    </source>
</evidence>
<dbReference type="GO" id="GO:1903785">
    <property type="term" value="P:L-valine transmembrane transport"/>
    <property type="evidence" value="ECO:0007669"/>
    <property type="project" value="TreeGrafter"/>
</dbReference>
<organism evidence="9">
    <name type="scientific">bioreactor metagenome</name>
    <dbReference type="NCBI Taxonomy" id="1076179"/>
    <lineage>
        <taxon>unclassified sequences</taxon>
        <taxon>metagenomes</taxon>
        <taxon>ecological metagenomes</taxon>
    </lineage>
</organism>
<feature type="transmembrane region" description="Helical" evidence="8">
    <location>
        <begin position="85"/>
        <end position="109"/>
    </location>
</feature>
<feature type="transmembrane region" description="Helical" evidence="8">
    <location>
        <begin position="164"/>
        <end position="182"/>
    </location>
</feature>